<sequence length="230" mass="26106">MEDYAAKMLLKTDAALREYVTSHVQYREAAVLAALDELRRRGQPAPEEEALRPGLEAAAADQRRLDEAAEAARPQISRVATPEAEEAETGPALYSPVTVVLFSVPFTFLAGGVLLGLNLWRIDRKRALLGLVLFLVAYIFAIIKLLEWALPIYGLNSWYGPLFNLPPILAYVLWFWPRNFGSLSYRSRSWLPPLLVCFALAYGAQRFNTYMLKQQPKEVQQQFEQMMPKE</sequence>
<name>A0ABS3QAP0_9BACT</name>
<evidence type="ECO:0000256" key="1">
    <source>
        <dbReference type="SAM" id="Phobius"/>
    </source>
</evidence>
<dbReference type="RefSeq" id="WP_208173868.1">
    <property type="nucleotide sequence ID" value="NZ_JAGETZ010000002.1"/>
</dbReference>
<gene>
    <name evidence="2" type="ORF">J4E00_04645</name>
</gene>
<keyword evidence="1" id="KW-0812">Transmembrane</keyword>
<keyword evidence="1" id="KW-0472">Membrane</keyword>
<evidence type="ECO:0000313" key="3">
    <source>
        <dbReference type="Proteomes" id="UP000664369"/>
    </source>
</evidence>
<dbReference type="EMBL" id="JAGETZ010000002">
    <property type="protein sequence ID" value="MBO2008329.1"/>
    <property type="molecule type" value="Genomic_DNA"/>
</dbReference>
<feature type="transmembrane region" description="Helical" evidence="1">
    <location>
        <begin position="99"/>
        <end position="120"/>
    </location>
</feature>
<dbReference type="Proteomes" id="UP000664369">
    <property type="component" value="Unassembled WGS sequence"/>
</dbReference>
<accession>A0ABS3QAP0</accession>
<proteinExistence type="predicted"/>
<protein>
    <submittedName>
        <fullName evidence="2">Uncharacterized protein</fullName>
    </submittedName>
</protein>
<keyword evidence="3" id="KW-1185">Reference proteome</keyword>
<keyword evidence="1" id="KW-1133">Transmembrane helix</keyword>
<evidence type="ECO:0000313" key="2">
    <source>
        <dbReference type="EMBL" id="MBO2008329.1"/>
    </source>
</evidence>
<feature type="transmembrane region" description="Helical" evidence="1">
    <location>
        <begin position="127"/>
        <end position="146"/>
    </location>
</feature>
<feature type="transmembrane region" description="Helical" evidence="1">
    <location>
        <begin position="158"/>
        <end position="177"/>
    </location>
</feature>
<reference evidence="2 3" key="1">
    <citation type="submission" date="2021-03" db="EMBL/GenBank/DDBJ databases">
        <authorList>
            <person name="Kim M.K."/>
        </authorList>
    </citation>
    <scope>NUCLEOTIDE SEQUENCE [LARGE SCALE GENOMIC DNA]</scope>
    <source>
        <strain evidence="2 3">BT442</strain>
    </source>
</reference>
<organism evidence="2 3">
    <name type="scientific">Hymenobacter negativus</name>
    <dbReference type="NCBI Taxonomy" id="2795026"/>
    <lineage>
        <taxon>Bacteria</taxon>
        <taxon>Pseudomonadati</taxon>
        <taxon>Bacteroidota</taxon>
        <taxon>Cytophagia</taxon>
        <taxon>Cytophagales</taxon>
        <taxon>Hymenobacteraceae</taxon>
        <taxon>Hymenobacter</taxon>
    </lineage>
</organism>
<comment type="caution">
    <text evidence="2">The sequence shown here is derived from an EMBL/GenBank/DDBJ whole genome shotgun (WGS) entry which is preliminary data.</text>
</comment>